<evidence type="ECO:0000313" key="3">
    <source>
        <dbReference type="Proteomes" id="UP000623467"/>
    </source>
</evidence>
<feature type="transmembrane region" description="Helical" evidence="1">
    <location>
        <begin position="134"/>
        <end position="151"/>
    </location>
</feature>
<comment type="caution">
    <text evidence="2">The sequence shown here is derived from an EMBL/GenBank/DDBJ whole genome shotgun (WGS) entry which is preliminary data.</text>
</comment>
<proteinExistence type="predicted"/>
<evidence type="ECO:0000256" key="1">
    <source>
        <dbReference type="SAM" id="Phobius"/>
    </source>
</evidence>
<dbReference type="OrthoDB" id="3038990at2759"/>
<keyword evidence="1" id="KW-0472">Membrane</keyword>
<reference evidence="2" key="1">
    <citation type="submission" date="2020-05" db="EMBL/GenBank/DDBJ databases">
        <title>Mycena genomes resolve the evolution of fungal bioluminescence.</title>
        <authorList>
            <person name="Tsai I.J."/>
        </authorList>
    </citation>
    <scope>NUCLEOTIDE SEQUENCE</scope>
    <source>
        <strain evidence="2">160909Yilan</strain>
    </source>
</reference>
<keyword evidence="1" id="KW-1133">Transmembrane helix</keyword>
<accession>A0A8H7DDV8</accession>
<name>A0A8H7DDV8_9AGAR</name>
<sequence>MCYFGASQFVAHFPSSTRNFQQQQGLVLCLFALWLTVAGTAIMPAIPGMITAANIGPTEYCTTAGDKSYTGVFTIAPPIHDTVIFVAISWRLFHNSHISNDSGTERGLGDVIKAAMTGKYLPQFSRAVLMDGQLYYLITVIANMPSAIMSFNDRVTATYRTMFFVCTVMVTNCMACHVLRNTKFGYHRRVVTTTELRSRTTQSTAMVRMPIAGSGGSRSNTMPTLVTDIVITDDNMDNLSKEDLEAKVHQV</sequence>
<keyword evidence="3" id="KW-1185">Reference proteome</keyword>
<evidence type="ECO:0000313" key="2">
    <source>
        <dbReference type="EMBL" id="KAF7367931.1"/>
    </source>
</evidence>
<gene>
    <name evidence="2" type="ORF">MSAN_00858100</name>
</gene>
<organism evidence="2 3">
    <name type="scientific">Mycena sanguinolenta</name>
    <dbReference type="NCBI Taxonomy" id="230812"/>
    <lineage>
        <taxon>Eukaryota</taxon>
        <taxon>Fungi</taxon>
        <taxon>Dikarya</taxon>
        <taxon>Basidiomycota</taxon>
        <taxon>Agaricomycotina</taxon>
        <taxon>Agaricomycetes</taxon>
        <taxon>Agaricomycetidae</taxon>
        <taxon>Agaricales</taxon>
        <taxon>Marasmiineae</taxon>
        <taxon>Mycenaceae</taxon>
        <taxon>Mycena</taxon>
    </lineage>
</organism>
<dbReference type="Proteomes" id="UP000623467">
    <property type="component" value="Unassembled WGS sequence"/>
</dbReference>
<keyword evidence="1" id="KW-0812">Transmembrane</keyword>
<dbReference type="EMBL" id="JACAZH010000005">
    <property type="protein sequence ID" value="KAF7367931.1"/>
    <property type="molecule type" value="Genomic_DNA"/>
</dbReference>
<protein>
    <submittedName>
        <fullName evidence="2">Uncharacterized protein</fullName>
    </submittedName>
</protein>
<dbReference type="AlphaFoldDB" id="A0A8H7DDV8"/>
<feature type="transmembrane region" description="Helical" evidence="1">
    <location>
        <begin position="157"/>
        <end position="179"/>
    </location>
</feature>
<feature type="transmembrane region" description="Helical" evidence="1">
    <location>
        <begin position="25"/>
        <end position="46"/>
    </location>
</feature>